<feature type="compositionally biased region" description="Polar residues" evidence="6">
    <location>
        <begin position="468"/>
        <end position="477"/>
    </location>
</feature>
<keyword evidence="4" id="KW-0862">Zinc</keyword>
<feature type="compositionally biased region" description="Polar residues" evidence="6">
    <location>
        <begin position="798"/>
        <end position="821"/>
    </location>
</feature>
<keyword evidence="2" id="KW-0479">Metal-binding</keyword>
<accession>A0A7J6P5E1</accession>
<name>A0A7J6P5E1_PEROL</name>
<sequence>MSAIEAPVGSSRPSPVFNAEWDDRRECWTLYESPDDGSREKWYFTVDQPEHSNTRCCGCGRKILEHSLRLGYPTSDVFSADGVRTLYVHEHCLAEDVFIGCPAVKDLCGQRSIRHLSVWLGKHVHGFDSLKDKKQMKLAVGFRESMLTYNAEDQPSTAEAPQEEAPQRSAGIQTSPPAQQLDELSLPQLRKCCEEVGVSSTGKRAFIVSRIMKYQKRHPQQDSPSDDDGEIETQRREKAKASKSAPQPAGEGRGSKKGGKGSSRPRKRRRRRSPEPEARAKGTRKKSKRAAALRPVEASSTTGSTASTGEHGAHENEPPFLPPAVARVLPASPSNASGSTEGTEQHSEGESPFAEGSTIRSRREKPSQARETTVGDQGPSTAMVKEEVSRRVQARAPLVKREPAGSTSACRGLGRARRALTECKLERVDRASKIKMEPGVDAAQSSSPAPPSHLHQAEESTAAEPFLSASTGESALCTTEDVEGGGCEPVVQSDGNVVSEDMEEVEEPRDEGKGVSEDMEAVEEPRDEGKRVGEDMEEVEEPRDEGNAVNEDMEAVEEPRDEGNAVTEDMDEVEEPRDEGNAVNEEMEAVEEPRDEPPGGNAEPPAEAPSSSLRPTSGQPTAVASTGEPSASEKVVGRGAGPTSQSPKRSRSNRASPHARGRSRSRRGRRSSSSRRHDKRSSRERSRRHRSSRGSSSHHRSSHRGTRRHRSRSCHTSSRAGSTSRRSGTSATPVLSPKKVLPAPPAPVPMESSGTASEDRAGPQSVGGSDGKVVLQPSTSPAGAPPPPDPMADRGGRNTPSSGRGASTKSYYHSGGWSRSTAHPVVDNRIPAWRDSEGPNTGCPGQWSDEYQRGWSSQAGSYAILTPRPPSSYYTCSGSAPPPPVGSNFGRYATPASCPVPPPPPPNAPPMPGRDRWPPPPRGGSGLHTGRPACYYYSSPERAYPSRS</sequence>
<comment type="caution">
    <text evidence="9">The sequence shown here is derived from an EMBL/GenBank/DDBJ whole genome shotgun (WGS) entry which is preliminary data.</text>
</comment>
<proteinExistence type="predicted"/>
<feature type="compositionally biased region" description="Acidic residues" evidence="6">
    <location>
        <begin position="500"/>
        <end position="509"/>
    </location>
</feature>
<feature type="region of interest" description="Disordered" evidence="6">
    <location>
        <begin position="872"/>
        <end position="933"/>
    </location>
</feature>
<dbReference type="Proteomes" id="UP000541610">
    <property type="component" value="Unassembled WGS sequence"/>
</dbReference>
<evidence type="ECO:0000259" key="7">
    <source>
        <dbReference type="PROSITE" id="PS50064"/>
    </source>
</evidence>
<comment type="subcellular location">
    <subcellularLocation>
        <location evidence="1">Nucleus</location>
    </subcellularLocation>
</comment>
<gene>
    <name evidence="9" type="ORF">FOZ60_015541</name>
</gene>
<evidence type="ECO:0000313" key="10">
    <source>
        <dbReference type="Proteomes" id="UP000541610"/>
    </source>
</evidence>
<dbReference type="GO" id="GO:0003677">
    <property type="term" value="F:DNA binding"/>
    <property type="evidence" value="ECO:0007669"/>
    <property type="project" value="InterPro"/>
</dbReference>
<protein>
    <submittedName>
        <fullName evidence="9">Uncharacterized protein</fullName>
    </submittedName>
</protein>
<feature type="compositionally biased region" description="Polar residues" evidence="6">
    <location>
        <begin position="613"/>
        <end position="629"/>
    </location>
</feature>
<feature type="compositionally biased region" description="Acidic residues" evidence="6">
    <location>
        <begin position="568"/>
        <end position="577"/>
    </location>
</feature>
<dbReference type="InterPro" id="IPR001510">
    <property type="entry name" value="Znf_PARP"/>
</dbReference>
<feature type="compositionally biased region" description="Basic residues" evidence="6">
    <location>
        <begin position="255"/>
        <end position="272"/>
    </location>
</feature>
<feature type="domain" description="SAP" evidence="8">
    <location>
        <begin position="181"/>
        <end position="215"/>
    </location>
</feature>
<dbReference type="InterPro" id="IPR036957">
    <property type="entry name" value="Znf_PARP_sf"/>
</dbReference>
<keyword evidence="3" id="KW-0863">Zinc-finger</keyword>
<feature type="region of interest" description="Disordered" evidence="6">
    <location>
        <begin position="151"/>
        <end position="177"/>
    </location>
</feature>
<organism evidence="9 10">
    <name type="scientific">Perkinsus olseni</name>
    <name type="common">Perkinsus atlanticus</name>
    <dbReference type="NCBI Taxonomy" id="32597"/>
    <lineage>
        <taxon>Eukaryota</taxon>
        <taxon>Sar</taxon>
        <taxon>Alveolata</taxon>
        <taxon>Perkinsozoa</taxon>
        <taxon>Perkinsea</taxon>
        <taxon>Perkinsida</taxon>
        <taxon>Perkinsidae</taxon>
        <taxon>Perkinsus</taxon>
    </lineage>
</organism>
<feature type="compositionally biased region" description="Pro residues" evidence="6">
    <location>
        <begin position="898"/>
        <end position="922"/>
    </location>
</feature>
<feature type="compositionally biased region" description="Polar residues" evidence="6">
    <location>
        <begin position="332"/>
        <end position="342"/>
    </location>
</feature>
<feature type="compositionally biased region" description="Low complexity" evidence="6">
    <location>
        <begin position="598"/>
        <end position="612"/>
    </location>
</feature>
<dbReference type="InterPro" id="IPR003034">
    <property type="entry name" value="SAP_dom"/>
</dbReference>
<feature type="compositionally biased region" description="Basic residues" evidence="6">
    <location>
        <begin position="281"/>
        <end position="291"/>
    </location>
</feature>
<feature type="compositionally biased region" description="Low complexity" evidence="6">
    <location>
        <begin position="298"/>
        <end position="309"/>
    </location>
</feature>
<feature type="region of interest" description="Disordered" evidence="6">
    <location>
        <begin position="214"/>
        <end position="411"/>
    </location>
</feature>
<evidence type="ECO:0000256" key="6">
    <source>
        <dbReference type="SAM" id="MobiDB-lite"/>
    </source>
</evidence>
<feature type="region of interest" description="Disordered" evidence="6">
    <location>
        <begin position="429"/>
        <end position="852"/>
    </location>
</feature>
<dbReference type="GO" id="GO:0008270">
    <property type="term" value="F:zinc ion binding"/>
    <property type="evidence" value="ECO:0007669"/>
    <property type="project" value="UniProtKB-KW"/>
</dbReference>
<keyword evidence="5" id="KW-0539">Nucleus</keyword>
<evidence type="ECO:0000256" key="1">
    <source>
        <dbReference type="ARBA" id="ARBA00004123"/>
    </source>
</evidence>
<feature type="compositionally biased region" description="Low complexity" evidence="6">
    <location>
        <begin position="714"/>
        <end position="741"/>
    </location>
</feature>
<evidence type="ECO:0000256" key="5">
    <source>
        <dbReference type="ARBA" id="ARBA00023242"/>
    </source>
</evidence>
<dbReference type="Gene3D" id="3.30.1740.10">
    <property type="entry name" value="Zinc finger, PARP-type"/>
    <property type="match status" value="1"/>
</dbReference>
<dbReference type="PROSITE" id="PS50800">
    <property type="entry name" value="SAP"/>
    <property type="match status" value="1"/>
</dbReference>
<feature type="compositionally biased region" description="Basic residues" evidence="6">
    <location>
        <begin position="648"/>
        <end position="713"/>
    </location>
</feature>
<dbReference type="OrthoDB" id="10665532at2759"/>
<feature type="compositionally biased region" description="Polar residues" evidence="6">
    <location>
        <begin position="369"/>
        <end position="380"/>
    </location>
</feature>
<dbReference type="AlphaFoldDB" id="A0A7J6P5E1"/>
<feature type="domain" description="PARP-type" evidence="7">
    <location>
        <begin position="44"/>
        <end position="138"/>
    </location>
</feature>
<evidence type="ECO:0000256" key="4">
    <source>
        <dbReference type="ARBA" id="ARBA00022833"/>
    </source>
</evidence>
<evidence type="ECO:0000256" key="3">
    <source>
        <dbReference type="ARBA" id="ARBA00022771"/>
    </source>
</evidence>
<dbReference type="PROSITE" id="PS50064">
    <property type="entry name" value="ZF_PARP_2"/>
    <property type="match status" value="1"/>
</dbReference>
<reference evidence="9 10" key="1">
    <citation type="submission" date="2020-04" db="EMBL/GenBank/DDBJ databases">
        <title>Perkinsus olseni comparative genomics.</title>
        <authorList>
            <person name="Bogema D.R."/>
        </authorList>
    </citation>
    <scope>NUCLEOTIDE SEQUENCE [LARGE SCALE GENOMIC DNA]</scope>
    <source>
        <strain evidence="9">00978-12</strain>
    </source>
</reference>
<evidence type="ECO:0000313" key="9">
    <source>
        <dbReference type="EMBL" id="KAF4691394.1"/>
    </source>
</evidence>
<evidence type="ECO:0000259" key="8">
    <source>
        <dbReference type="PROSITE" id="PS50800"/>
    </source>
</evidence>
<dbReference type="EMBL" id="JABANP010000079">
    <property type="protein sequence ID" value="KAF4691394.1"/>
    <property type="molecule type" value="Genomic_DNA"/>
</dbReference>
<feature type="compositionally biased region" description="Basic and acidic residues" evidence="6">
    <location>
        <begin position="429"/>
        <end position="438"/>
    </location>
</feature>
<feature type="compositionally biased region" description="Basic and acidic residues" evidence="6">
    <location>
        <begin position="523"/>
        <end position="534"/>
    </location>
</feature>
<evidence type="ECO:0000256" key="2">
    <source>
        <dbReference type="ARBA" id="ARBA00022723"/>
    </source>
</evidence>
<dbReference type="GO" id="GO:0005634">
    <property type="term" value="C:nucleus"/>
    <property type="evidence" value="ECO:0007669"/>
    <property type="project" value="UniProtKB-SubCell"/>
</dbReference>